<name>A0A498R4J2_9FIRM</name>
<dbReference type="Pfam" id="PF00356">
    <property type="entry name" value="LacI"/>
    <property type="match status" value="1"/>
</dbReference>
<evidence type="ECO:0000259" key="3">
    <source>
        <dbReference type="PROSITE" id="PS50932"/>
    </source>
</evidence>
<dbReference type="GO" id="GO:0006355">
    <property type="term" value="P:regulation of DNA-templated transcription"/>
    <property type="evidence" value="ECO:0007669"/>
    <property type="project" value="InterPro"/>
</dbReference>
<keyword evidence="5" id="KW-1185">Reference proteome</keyword>
<dbReference type="Pfam" id="PF13407">
    <property type="entry name" value="Peripla_BP_4"/>
    <property type="match status" value="1"/>
</dbReference>
<dbReference type="CDD" id="cd01392">
    <property type="entry name" value="HTH_LacI"/>
    <property type="match status" value="1"/>
</dbReference>
<dbReference type="SMART" id="SM00354">
    <property type="entry name" value="HTH_LACI"/>
    <property type="match status" value="1"/>
</dbReference>
<dbReference type="Proteomes" id="UP000277811">
    <property type="component" value="Unassembled WGS sequence"/>
</dbReference>
<dbReference type="PROSITE" id="PS50932">
    <property type="entry name" value="HTH_LACI_2"/>
    <property type="match status" value="1"/>
</dbReference>
<dbReference type="EMBL" id="UPPP01000077">
    <property type="protein sequence ID" value="VBB07606.1"/>
    <property type="molecule type" value="Genomic_DNA"/>
</dbReference>
<dbReference type="InterPro" id="IPR010982">
    <property type="entry name" value="Lambda_DNA-bd_dom_sf"/>
</dbReference>
<comment type="similarity">
    <text evidence="2">Belongs to the bacterial solute-binding protein 2 family.</text>
</comment>
<dbReference type="GO" id="GO:0030288">
    <property type="term" value="C:outer membrane-bounded periplasmic space"/>
    <property type="evidence" value="ECO:0007669"/>
    <property type="project" value="TreeGrafter"/>
</dbReference>
<dbReference type="RefSeq" id="WP_122628538.1">
    <property type="nucleotide sequence ID" value="NZ_UPPP01000077.1"/>
</dbReference>
<evidence type="ECO:0000313" key="4">
    <source>
        <dbReference type="EMBL" id="VBB07606.1"/>
    </source>
</evidence>
<dbReference type="CDD" id="cd06307">
    <property type="entry name" value="PBP1_sugar_binding"/>
    <property type="match status" value="1"/>
</dbReference>
<dbReference type="Gene3D" id="1.10.260.40">
    <property type="entry name" value="lambda repressor-like DNA-binding domains"/>
    <property type="match status" value="1"/>
</dbReference>
<sequence length="342" mass="37647">MAATIRSIAAAANVSRGTVDKVLNDRPGVSREVRERVQKIAAEMGYKPNLAGKSLALQKKPLRIGVIILDKNDPFFQDVYAGVKKAAQELKGFGMVVECCVMDHVSVPEQLRCIRELYSKNIVALVLSPLDEAVIRTELNQLAAENIKIVTCNTDIAGVERLCFIGQDLKKSGRVAGDLIGKLLPDGGNVLIITGPEKINALQERIAGFEEIIAGKYPEIKVAAILKNINDNATSYRQTREALQRLDSCNAVYITGRGIGGAGKAVRDIGAGRIKFVCFDKIPETVELIKMGIVDFTITQEPFMQGYLPLKILFDYLFLDKLPAKKQIYTRLEIRTKENIAD</sequence>
<dbReference type="PANTHER" id="PTHR30036:SF7">
    <property type="entry name" value="ABC TRANSPORTER PERIPLASMIC-BINDING PROTEIN YPHF"/>
    <property type="match status" value="1"/>
</dbReference>
<dbReference type="AlphaFoldDB" id="A0A498R4J2"/>
<dbReference type="InterPro" id="IPR028082">
    <property type="entry name" value="Peripla_BP_I"/>
</dbReference>
<comment type="subcellular location">
    <subcellularLocation>
        <location evidence="1">Cell envelope</location>
    </subcellularLocation>
</comment>
<dbReference type="SUPFAM" id="SSF47413">
    <property type="entry name" value="lambda repressor-like DNA-binding domains"/>
    <property type="match status" value="1"/>
</dbReference>
<feature type="domain" description="HTH lacI-type" evidence="3">
    <location>
        <begin position="3"/>
        <end position="57"/>
    </location>
</feature>
<dbReference type="InterPro" id="IPR000843">
    <property type="entry name" value="HTH_LacI"/>
</dbReference>
<evidence type="ECO:0000256" key="2">
    <source>
        <dbReference type="ARBA" id="ARBA00007639"/>
    </source>
</evidence>
<evidence type="ECO:0000256" key="1">
    <source>
        <dbReference type="ARBA" id="ARBA00004196"/>
    </source>
</evidence>
<dbReference type="PANTHER" id="PTHR30036">
    <property type="entry name" value="D-XYLOSE-BINDING PERIPLASMIC PROTEIN"/>
    <property type="match status" value="1"/>
</dbReference>
<dbReference type="GO" id="GO:0003677">
    <property type="term" value="F:DNA binding"/>
    <property type="evidence" value="ECO:0007669"/>
    <property type="project" value="InterPro"/>
</dbReference>
<proteinExistence type="inferred from homology"/>
<evidence type="ECO:0000313" key="5">
    <source>
        <dbReference type="Proteomes" id="UP000277811"/>
    </source>
</evidence>
<dbReference type="InterPro" id="IPR050555">
    <property type="entry name" value="Bact_Solute-Bind_Prot2"/>
</dbReference>
<organism evidence="4 5">
    <name type="scientific">Lucifera butyrica</name>
    <dbReference type="NCBI Taxonomy" id="1351585"/>
    <lineage>
        <taxon>Bacteria</taxon>
        <taxon>Bacillati</taxon>
        <taxon>Bacillota</taxon>
        <taxon>Negativicutes</taxon>
        <taxon>Veillonellales</taxon>
        <taxon>Veillonellaceae</taxon>
        <taxon>Lucifera</taxon>
    </lineage>
</organism>
<dbReference type="SUPFAM" id="SSF53822">
    <property type="entry name" value="Periplasmic binding protein-like I"/>
    <property type="match status" value="1"/>
</dbReference>
<protein>
    <recommendedName>
        <fullName evidence="3">HTH lacI-type domain-containing protein</fullName>
    </recommendedName>
</protein>
<dbReference type="InterPro" id="IPR025997">
    <property type="entry name" value="SBP_2_dom"/>
</dbReference>
<accession>A0A498R4J2</accession>
<dbReference type="Gene3D" id="3.40.50.2300">
    <property type="match status" value="2"/>
</dbReference>
<gene>
    <name evidence="4" type="ORF">LUCI_2871</name>
</gene>
<dbReference type="GO" id="GO:0030246">
    <property type="term" value="F:carbohydrate binding"/>
    <property type="evidence" value="ECO:0007669"/>
    <property type="project" value="TreeGrafter"/>
</dbReference>
<dbReference type="OrthoDB" id="569491at2"/>
<reference evidence="4 5" key="1">
    <citation type="submission" date="2018-06" db="EMBL/GenBank/DDBJ databases">
        <authorList>
            <person name="Strepis N."/>
        </authorList>
    </citation>
    <scope>NUCLEOTIDE SEQUENCE [LARGE SCALE GENOMIC DNA]</scope>
    <source>
        <strain evidence="4">LUCI</strain>
    </source>
</reference>